<sequence>MVFAKFLRPSWTHANHVTRALTQRGLRQATCQLRRHLHATPAALTASSAHEAILRLTCFVHLSPERSRRLPRAKHPELQSATSWGPARFSGGIQGEEFIQERSGPIKSLWKRKDQAALLDRRHTTGGNLNERQNTGDICLLVYNDVDAPDSTTLPNRNEDGEFQIQHIIYHPEADIAKRNDLTGFKGYLGPDVQMLDDDLKALINQYLEERDIDEVLALFIPNYIEYKDHKEYRKWLGSWKGFLEM</sequence>
<dbReference type="STRING" id="1314790.A0A1Y1XY52"/>
<keyword evidence="2" id="KW-1185">Reference proteome</keyword>
<accession>A0A1Y1XY52</accession>
<dbReference type="EMBL" id="MCFE01000369">
    <property type="protein sequence ID" value="ORX90680.1"/>
    <property type="molecule type" value="Genomic_DNA"/>
</dbReference>
<dbReference type="GO" id="GO:0005759">
    <property type="term" value="C:mitochondrial matrix"/>
    <property type="evidence" value="ECO:0007669"/>
    <property type="project" value="InterPro"/>
</dbReference>
<dbReference type="InterPro" id="IPR003428">
    <property type="entry name" value="MAM33"/>
</dbReference>
<dbReference type="GO" id="GO:0042256">
    <property type="term" value="P:cytosolic ribosome assembly"/>
    <property type="evidence" value="ECO:0007669"/>
    <property type="project" value="TreeGrafter"/>
</dbReference>
<dbReference type="PANTHER" id="PTHR10826">
    <property type="entry name" value="COMPLEMENT COMPONENT 1"/>
    <property type="match status" value="1"/>
</dbReference>
<proteinExistence type="predicted"/>
<dbReference type="Proteomes" id="UP000193498">
    <property type="component" value="Unassembled WGS sequence"/>
</dbReference>
<dbReference type="Pfam" id="PF02330">
    <property type="entry name" value="MAM33"/>
    <property type="match status" value="1"/>
</dbReference>
<dbReference type="InParanoid" id="A0A1Y1XY52"/>
<reference evidence="1 2" key="1">
    <citation type="submission" date="2016-07" db="EMBL/GenBank/DDBJ databases">
        <title>Pervasive Adenine N6-methylation of Active Genes in Fungi.</title>
        <authorList>
            <consortium name="DOE Joint Genome Institute"/>
            <person name="Mondo S.J."/>
            <person name="Dannebaum R.O."/>
            <person name="Kuo R.C."/>
            <person name="Labutti K."/>
            <person name="Haridas S."/>
            <person name="Kuo A."/>
            <person name="Salamov A."/>
            <person name="Ahrendt S.R."/>
            <person name="Lipzen A."/>
            <person name="Sullivan W."/>
            <person name="Andreopoulos W.B."/>
            <person name="Clum A."/>
            <person name="Lindquist E."/>
            <person name="Daum C."/>
            <person name="Ramamoorthy G.K."/>
            <person name="Gryganskyi A."/>
            <person name="Culley D."/>
            <person name="Magnuson J.K."/>
            <person name="James T.Y."/>
            <person name="O'Malley M.A."/>
            <person name="Stajich J.E."/>
            <person name="Spatafora J.W."/>
            <person name="Visel A."/>
            <person name="Grigoriev I.V."/>
        </authorList>
    </citation>
    <scope>NUCLEOTIDE SEQUENCE [LARGE SCALE GENOMIC DNA]</scope>
    <source>
        <strain evidence="1 2">CBS 931.73</strain>
    </source>
</reference>
<gene>
    <name evidence="1" type="ORF">K493DRAFT_304705</name>
</gene>
<dbReference type="OrthoDB" id="278212at2759"/>
<dbReference type="InterPro" id="IPR036561">
    <property type="entry name" value="MAM33_sf"/>
</dbReference>
<comment type="caution">
    <text evidence="1">The sequence shown here is derived from an EMBL/GenBank/DDBJ whole genome shotgun (WGS) entry which is preliminary data.</text>
</comment>
<evidence type="ECO:0000313" key="2">
    <source>
        <dbReference type="Proteomes" id="UP000193498"/>
    </source>
</evidence>
<organism evidence="1 2">
    <name type="scientific">Basidiobolus meristosporus CBS 931.73</name>
    <dbReference type="NCBI Taxonomy" id="1314790"/>
    <lineage>
        <taxon>Eukaryota</taxon>
        <taxon>Fungi</taxon>
        <taxon>Fungi incertae sedis</taxon>
        <taxon>Zoopagomycota</taxon>
        <taxon>Entomophthoromycotina</taxon>
        <taxon>Basidiobolomycetes</taxon>
        <taxon>Basidiobolales</taxon>
        <taxon>Basidiobolaceae</taxon>
        <taxon>Basidiobolus</taxon>
    </lineage>
</organism>
<evidence type="ECO:0000313" key="1">
    <source>
        <dbReference type="EMBL" id="ORX90680.1"/>
    </source>
</evidence>
<protein>
    <submittedName>
        <fullName evidence="1">Mitochondrial glyco protein</fullName>
    </submittedName>
</protein>
<dbReference type="SUPFAM" id="SSF54529">
    <property type="entry name" value="Mitochondrial glycoprotein MAM33-like"/>
    <property type="match status" value="1"/>
</dbReference>
<dbReference type="AlphaFoldDB" id="A0A1Y1XY52"/>
<dbReference type="PANTHER" id="PTHR10826:SF1">
    <property type="entry name" value="COMPLEMENT COMPONENT 1 Q SUBCOMPONENT-BINDING PROTEIN, MITOCHONDRIAL"/>
    <property type="match status" value="1"/>
</dbReference>
<dbReference type="Gene3D" id="3.10.280.10">
    <property type="entry name" value="Mitochondrial glycoprotein"/>
    <property type="match status" value="1"/>
</dbReference>
<name>A0A1Y1XY52_9FUNG</name>